<dbReference type="PANTHER" id="PTHR37464:SF1">
    <property type="entry name" value="BLL2463 PROTEIN"/>
    <property type="match status" value="1"/>
</dbReference>
<dbReference type="InterPro" id="IPR024163">
    <property type="entry name" value="Aerotolerance_reg_N"/>
</dbReference>
<dbReference type="NCBIfam" id="TIGR02226">
    <property type="entry name" value="two_anch"/>
    <property type="match status" value="1"/>
</dbReference>
<dbReference type="KEGG" id="aex:Astex_1210"/>
<evidence type="ECO:0000313" key="4">
    <source>
        <dbReference type="Proteomes" id="UP000001492"/>
    </source>
</evidence>
<feature type="domain" description="Aerotolerance regulator N-terminal" evidence="2">
    <location>
        <begin position="1"/>
        <end position="76"/>
    </location>
</feature>
<dbReference type="PANTHER" id="PTHR37464">
    <property type="entry name" value="BLL2463 PROTEIN"/>
    <property type="match status" value="1"/>
</dbReference>
<keyword evidence="1" id="KW-0472">Membrane</keyword>
<reference evidence="4" key="1">
    <citation type="submission" date="2010-12" db="EMBL/GenBank/DDBJ databases">
        <title>Complete sequence of chromosome 1 of Asticcacaulis excentricus CB 48.</title>
        <authorList>
            <consortium name="US DOE Joint Genome Institute"/>
            <person name="Lucas S."/>
            <person name="Copeland A."/>
            <person name="Lapidus A."/>
            <person name="Cheng J.-F."/>
            <person name="Bruce D."/>
            <person name="Goodwin L."/>
            <person name="Pitluck S."/>
            <person name="Teshima H."/>
            <person name="Davenport K."/>
            <person name="Detter J.C."/>
            <person name="Han C."/>
            <person name="Tapia R."/>
            <person name="Land M."/>
            <person name="Hauser L."/>
            <person name="Jeffries C."/>
            <person name="Kyrpides N."/>
            <person name="Ivanova N."/>
            <person name="Ovchinnikova G."/>
            <person name="Brun Y.V."/>
            <person name="Woyke T."/>
        </authorList>
    </citation>
    <scope>NUCLEOTIDE SEQUENCE [LARGE SCALE GENOMIC DNA]</scope>
    <source>
        <strain evidence="4">ATCC 15261 / DSM 4724 / KCTC 12464 / NCIMB 9791 / VKM B-1370 / CB 48</strain>
    </source>
</reference>
<dbReference type="Proteomes" id="UP000001492">
    <property type="component" value="Chromosome 1"/>
</dbReference>
<proteinExistence type="predicted"/>
<protein>
    <recommendedName>
        <fullName evidence="2">Aerotolerance regulator N-terminal domain-containing protein</fullName>
    </recommendedName>
</protein>
<feature type="transmembrane region" description="Helical" evidence="1">
    <location>
        <begin position="56"/>
        <end position="78"/>
    </location>
</feature>
<evidence type="ECO:0000259" key="2">
    <source>
        <dbReference type="Pfam" id="PF07584"/>
    </source>
</evidence>
<evidence type="ECO:0000256" key="1">
    <source>
        <dbReference type="SAM" id="Phobius"/>
    </source>
</evidence>
<keyword evidence="4" id="KW-1185">Reference proteome</keyword>
<feature type="transmembrane region" description="Helical" evidence="1">
    <location>
        <begin position="6"/>
        <end position="25"/>
    </location>
</feature>
<dbReference type="InterPro" id="IPR011933">
    <property type="entry name" value="Double_TM_dom"/>
</dbReference>
<dbReference type="Pfam" id="PF07584">
    <property type="entry name" value="BatA"/>
    <property type="match status" value="1"/>
</dbReference>
<keyword evidence="1" id="KW-1133">Transmembrane helix</keyword>
<dbReference type="eggNOG" id="ENOG502Z9IQ">
    <property type="taxonomic scope" value="Bacteria"/>
</dbReference>
<dbReference type="STRING" id="573065.Astex_1210"/>
<accession>E8RN52</accession>
<evidence type="ECO:0000313" key="3">
    <source>
        <dbReference type="EMBL" id="ADU12885.1"/>
    </source>
</evidence>
<sequence>MPALLFPLGLAALLAMVVPLVIHLMRRDELRPVVFAALRWLDPRPKPRQRIRFSEWPLLIVRLLLIAVLALLLARPVLTARLSDKPYVAVVPGADLKAAQQAVGEDAEAHWLTEGFPLLSGTAGAAGEVSSHLRQLDAQLPPGAKLTVVVPQTLQGGDAERPILSRTVDWRIVAGAMPAAQPAATKRPVLSVRYAPNHAADVRWFRAVSAAWQTPFEATGMDAALPSKDQVLVWLGSGNIPPALSARVKSGGTVLVGSQMVLPPSPQRRVVWHDAIGAPLIEAQGEGRGQWLRLTRALSPAVFPALLEPTFPDQLAAVLSPPAPPTRVEARDLIPVAGRSIFNRPSEELTPWLALLAAALFLIERLLATAARRRAAP</sequence>
<name>E8RN52_ASTEC</name>
<dbReference type="EMBL" id="CP002395">
    <property type="protein sequence ID" value="ADU12885.1"/>
    <property type="molecule type" value="Genomic_DNA"/>
</dbReference>
<dbReference type="RefSeq" id="WP_013478717.1">
    <property type="nucleotide sequence ID" value="NC_014816.1"/>
</dbReference>
<keyword evidence="1" id="KW-0812">Transmembrane</keyword>
<organism evidence="3 4">
    <name type="scientific">Asticcacaulis excentricus (strain ATCC 15261 / DSM 4724 / KCTC 12464 / NCIMB 9791 / VKM B-1370 / CB 48)</name>
    <dbReference type="NCBI Taxonomy" id="573065"/>
    <lineage>
        <taxon>Bacteria</taxon>
        <taxon>Pseudomonadati</taxon>
        <taxon>Pseudomonadota</taxon>
        <taxon>Alphaproteobacteria</taxon>
        <taxon>Caulobacterales</taxon>
        <taxon>Caulobacteraceae</taxon>
        <taxon>Asticcacaulis</taxon>
    </lineage>
</organism>
<gene>
    <name evidence="3" type="ordered locus">Astex_1210</name>
</gene>
<dbReference type="AlphaFoldDB" id="E8RN52"/>
<dbReference type="HOGENOM" id="CLU_713533_0_0_5"/>